<keyword evidence="1" id="KW-0472">Membrane</keyword>
<dbReference type="Proteomes" id="UP000294257">
    <property type="component" value="Unassembled WGS sequence"/>
</dbReference>
<protein>
    <recommendedName>
        <fullName evidence="4">Major facilitator superfamily (MFS) profile domain-containing protein</fullName>
    </recommendedName>
</protein>
<feature type="transmembrane region" description="Helical" evidence="1">
    <location>
        <begin position="6"/>
        <end position="33"/>
    </location>
</feature>
<keyword evidence="1" id="KW-0812">Transmembrane</keyword>
<evidence type="ECO:0000313" key="3">
    <source>
        <dbReference type="Proteomes" id="UP000294257"/>
    </source>
</evidence>
<sequence length="68" mass="6906">MAAVAFAFAVVFVWIAITATVGLIVGVPLYLVLLAVGKPFHFLALLAGAGTLAAVLVGIAARNTLRKG</sequence>
<dbReference type="RefSeq" id="WP_130344697.1">
    <property type="nucleotide sequence ID" value="NZ_SGWQ01000004.1"/>
</dbReference>
<organism evidence="2 3">
    <name type="scientific">Herbihabitans rhizosphaerae</name>
    <dbReference type="NCBI Taxonomy" id="1872711"/>
    <lineage>
        <taxon>Bacteria</taxon>
        <taxon>Bacillati</taxon>
        <taxon>Actinomycetota</taxon>
        <taxon>Actinomycetes</taxon>
        <taxon>Pseudonocardiales</taxon>
        <taxon>Pseudonocardiaceae</taxon>
        <taxon>Herbihabitans</taxon>
    </lineage>
</organism>
<evidence type="ECO:0000313" key="2">
    <source>
        <dbReference type="EMBL" id="RZS39125.1"/>
    </source>
</evidence>
<comment type="caution">
    <text evidence="2">The sequence shown here is derived from an EMBL/GenBank/DDBJ whole genome shotgun (WGS) entry which is preliminary data.</text>
</comment>
<dbReference type="EMBL" id="SGWQ01000004">
    <property type="protein sequence ID" value="RZS39125.1"/>
    <property type="molecule type" value="Genomic_DNA"/>
</dbReference>
<evidence type="ECO:0000256" key="1">
    <source>
        <dbReference type="SAM" id="Phobius"/>
    </source>
</evidence>
<feature type="transmembrane region" description="Helical" evidence="1">
    <location>
        <begin position="40"/>
        <end position="61"/>
    </location>
</feature>
<proteinExistence type="predicted"/>
<keyword evidence="1" id="KW-1133">Transmembrane helix</keyword>
<evidence type="ECO:0008006" key="4">
    <source>
        <dbReference type="Google" id="ProtNLM"/>
    </source>
</evidence>
<reference evidence="2 3" key="1">
    <citation type="submission" date="2019-02" db="EMBL/GenBank/DDBJ databases">
        <title>Genomic Encyclopedia of Type Strains, Phase IV (KMG-IV): sequencing the most valuable type-strain genomes for metagenomic binning, comparative biology and taxonomic classification.</title>
        <authorList>
            <person name="Goeker M."/>
        </authorList>
    </citation>
    <scope>NUCLEOTIDE SEQUENCE [LARGE SCALE GENOMIC DNA]</scope>
    <source>
        <strain evidence="2 3">DSM 101727</strain>
    </source>
</reference>
<gene>
    <name evidence="2" type="ORF">EV193_104341</name>
</gene>
<accession>A0A4Q7KRE8</accession>
<dbReference type="AlphaFoldDB" id="A0A4Q7KRE8"/>
<keyword evidence="3" id="KW-1185">Reference proteome</keyword>
<name>A0A4Q7KRE8_9PSEU</name>